<dbReference type="InterPro" id="IPR036388">
    <property type="entry name" value="WH-like_DNA-bd_sf"/>
</dbReference>
<dbReference type="Proteomes" id="UP000062043">
    <property type="component" value="Chromosome"/>
</dbReference>
<dbReference type="SUPFAM" id="SSF46785">
    <property type="entry name" value="Winged helix' DNA-binding domain"/>
    <property type="match status" value="1"/>
</dbReference>
<proteinExistence type="predicted"/>
<organism evidence="2 3">
    <name type="scientific">Thermococcus guaymasensis DSM 11113</name>
    <dbReference type="NCBI Taxonomy" id="1432656"/>
    <lineage>
        <taxon>Archaea</taxon>
        <taxon>Methanobacteriati</taxon>
        <taxon>Methanobacteriota</taxon>
        <taxon>Thermococci</taxon>
        <taxon>Thermococcales</taxon>
        <taxon>Thermococcaceae</taxon>
        <taxon>Thermococcus</taxon>
    </lineage>
</organism>
<dbReference type="InterPro" id="IPR027395">
    <property type="entry name" value="WH_DNA-bd_dom"/>
</dbReference>
<dbReference type="RefSeq" id="WP_062371237.1">
    <property type="nucleotide sequence ID" value="NZ_CP007140.1"/>
</dbReference>
<dbReference type="EMBL" id="CP007140">
    <property type="protein sequence ID" value="AJC71458.1"/>
    <property type="molecule type" value="Genomic_DNA"/>
</dbReference>
<feature type="domain" description="Winged helix DNA-binding" evidence="1">
    <location>
        <begin position="17"/>
        <end position="94"/>
    </location>
</feature>
<name>A0A0X1KJM5_9EURY</name>
<evidence type="ECO:0000313" key="2">
    <source>
        <dbReference type="EMBL" id="AJC71458.1"/>
    </source>
</evidence>
<dbReference type="OrthoDB" id="65295at2157"/>
<sequence>MEALRELSRNHTLGNPVRLGVMLYLLPRGRVLFRDLLKVLEVTPGNLDSHLKALEKAGYIEIYKVIADRPRTAVRITEKGAKETGEYLRALKEALSLIPAED</sequence>
<dbReference type="InterPro" id="IPR036390">
    <property type="entry name" value="WH_DNA-bd_sf"/>
</dbReference>
<dbReference type="KEGG" id="tgy:X802_04200"/>
<protein>
    <submittedName>
        <fullName evidence="2">ArsR family transcriptional regulator</fullName>
    </submittedName>
</protein>
<reference evidence="2 3" key="1">
    <citation type="submission" date="2014-01" db="EMBL/GenBank/DDBJ databases">
        <title>Genome sequencing of Thermococcus guaymasensis.</title>
        <authorList>
            <person name="Zhang X."/>
            <person name="Alvare G."/>
            <person name="Fristensky B."/>
            <person name="Chen L."/>
            <person name="Suen T."/>
            <person name="Chen Q."/>
            <person name="Ma K."/>
        </authorList>
    </citation>
    <scope>NUCLEOTIDE SEQUENCE [LARGE SCALE GENOMIC DNA]</scope>
    <source>
        <strain evidence="2 3">DSM 11113</strain>
    </source>
</reference>
<dbReference type="AlphaFoldDB" id="A0A0X1KJM5"/>
<dbReference type="PATRIC" id="fig|1432656.3.peg.816"/>
<evidence type="ECO:0000313" key="3">
    <source>
        <dbReference type="Proteomes" id="UP000062043"/>
    </source>
</evidence>
<dbReference type="Pfam" id="PF13601">
    <property type="entry name" value="HTH_34"/>
    <property type="match status" value="1"/>
</dbReference>
<evidence type="ECO:0000259" key="1">
    <source>
        <dbReference type="Pfam" id="PF13601"/>
    </source>
</evidence>
<dbReference type="STRING" id="1432656.X802_04200"/>
<gene>
    <name evidence="2" type="ORF">X802_04200</name>
</gene>
<dbReference type="GeneID" id="27134855"/>
<dbReference type="PANTHER" id="PTHR37318:SF1">
    <property type="entry name" value="BSL7504 PROTEIN"/>
    <property type="match status" value="1"/>
</dbReference>
<keyword evidence="3" id="KW-1185">Reference proteome</keyword>
<dbReference type="PANTHER" id="PTHR37318">
    <property type="entry name" value="BSL7504 PROTEIN"/>
    <property type="match status" value="1"/>
</dbReference>
<accession>A0A0X1KJM5</accession>
<dbReference type="Gene3D" id="1.10.10.10">
    <property type="entry name" value="Winged helix-like DNA-binding domain superfamily/Winged helix DNA-binding domain"/>
    <property type="match status" value="1"/>
</dbReference>